<dbReference type="KEGG" id="bbro:BAU06_13090"/>
<dbReference type="PANTHER" id="PTHR30346:SF17">
    <property type="entry name" value="LYSR FAMILY TRANSCRIPTIONAL REGULATOR"/>
    <property type="match status" value="1"/>
</dbReference>
<sequence length="301" mass="33340">MTAALDSRGIALFLAVADTLSFRQAAERLHMSQPPLSRAIRQLEDRLGTPLFFRDTHTVRLTPAGERLLPHARRIVRLLEQAQASVAAPALPARLRLGLTTAVEPPWFRGMVGRIASCGRFDAVLTTSDSSPRLVRQLRARRLDAAFIALPTETEGLSVTILDRQAMMVAMSTAHPLARRRSVSLRELGDTTMYAFERARQPAFFDHCHAVFRRHGYAPRTLREPEDHHVLLAGVANGEACALLPRSFMSLKRTGVCYRPLKEGDELAVSIGLAAHPDRAELLGLLPRLVLPWAAKDRKTA</sequence>
<keyword evidence="8" id="KW-1185">Reference proteome</keyword>
<keyword evidence="2" id="KW-0805">Transcription regulation</keyword>
<dbReference type="EMBL" id="CP016171">
    <property type="protein sequence ID" value="ANN72178.1"/>
    <property type="molecule type" value="Genomic_DNA"/>
</dbReference>
<dbReference type="EMBL" id="CP016170">
    <property type="protein sequence ID" value="ANN67098.1"/>
    <property type="molecule type" value="Genomic_DNA"/>
</dbReference>
<dbReference type="Pfam" id="PF03466">
    <property type="entry name" value="LysR_substrate"/>
    <property type="match status" value="1"/>
</dbReference>
<dbReference type="SUPFAM" id="SSF46785">
    <property type="entry name" value="Winged helix' DNA-binding domain"/>
    <property type="match status" value="1"/>
</dbReference>
<dbReference type="InterPro" id="IPR005119">
    <property type="entry name" value="LysR_subst-bd"/>
</dbReference>
<dbReference type="InterPro" id="IPR000847">
    <property type="entry name" value="LysR_HTH_N"/>
</dbReference>
<evidence type="ECO:0000256" key="4">
    <source>
        <dbReference type="ARBA" id="ARBA00023163"/>
    </source>
</evidence>
<evidence type="ECO:0000259" key="5">
    <source>
        <dbReference type="PROSITE" id="PS50931"/>
    </source>
</evidence>
<dbReference type="GO" id="GO:0003677">
    <property type="term" value="F:DNA binding"/>
    <property type="evidence" value="ECO:0007669"/>
    <property type="project" value="UniProtKB-KW"/>
</dbReference>
<evidence type="ECO:0000256" key="3">
    <source>
        <dbReference type="ARBA" id="ARBA00023125"/>
    </source>
</evidence>
<evidence type="ECO:0000256" key="1">
    <source>
        <dbReference type="ARBA" id="ARBA00009437"/>
    </source>
</evidence>
<evidence type="ECO:0000256" key="2">
    <source>
        <dbReference type="ARBA" id="ARBA00023015"/>
    </source>
</evidence>
<dbReference type="Gene3D" id="1.10.10.10">
    <property type="entry name" value="Winged helix-like DNA-binding domain superfamily/Winged helix DNA-binding domain"/>
    <property type="match status" value="1"/>
</dbReference>
<dbReference type="GO" id="GO:0032993">
    <property type="term" value="C:protein-DNA complex"/>
    <property type="evidence" value="ECO:0007669"/>
    <property type="project" value="TreeGrafter"/>
</dbReference>
<dbReference type="FunFam" id="1.10.10.10:FF:000001">
    <property type="entry name" value="LysR family transcriptional regulator"/>
    <property type="match status" value="1"/>
</dbReference>
<reference evidence="8 9" key="1">
    <citation type="submission" date="2016-06" db="EMBL/GenBank/DDBJ databases">
        <title>Complete genome sequences of Bordetella bronchialis and Bordetella flabilis.</title>
        <authorList>
            <person name="LiPuma J.J."/>
            <person name="Spilker T."/>
        </authorList>
    </citation>
    <scope>NUCLEOTIDE SEQUENCE [LARGE SCALE GENOMIC DNA]</scope>
    <source>
        <strain evidence="7 9">AU17976</strain>
        <strain evidence="6 8">AU3182</strain>
    </source>
</reference>
<comment type="similarity">
    <text evidence="1">Belongs to the LysR transcriptional regulatory family.</text>
</comment>
<evidence type="ECO:0000313" key="6">
    <source>
        <dbReference type="EMBL" id="ANN67098.1"/>
    </source>
</evidence>
<accession>A0A193FXT5</accession>
<dbReference type="CDD" id="cd08414">
    <property type="entry name" value="PBP2_LTTR_aromatics_like"/>
    <property type="match status" value="1"/>
</dbReference>
<protein>
    <submittedName>
        <fullName evidence="7">LysR family transcriptional regulator</fullName>
    </submittedName>
</protein>
<keyword evidence="4" id="KW-0804">Transcription</keyword>
<proteinExistence type="inferred from homology"/>
<gene>
    <name evidence="6" type="ORF">BAU06_13090</name>
    <name evidence="7" type="ORF">BAU08_13285</name>
</gene>
<dbReference type="PRINTS" id="PR00039">
    <property type="entry name" value="HTHLYSR"/>
</dbReference>
<dbReference type="RefSeq" id="WP_066349754.1">
    <property type="nucleotide sequence ID" value="NZ_CBCSFJ010000007.1"/>
</dbReference>
<dbReference type="Pfam" id="PF00126">
    <property type="entry name" value="HTH_1"/>
    <property type="match status" value="1"/>
</dbReference>
<evidence type="ECO:0000313" key="7">
    <source>
        <dbReference type="EMBL" id="ANN72178.1"/>
    </source>
</evidence>
<dbReference type="OrthoDB" id="8807047at2"/>
<dbReference type="GO" id="GO:0003700">
    <property type="term" value="F:DNA-binding transcription factor activity"/>
    <property type="evidence" value="ECO:0007669"/>
    <property type="project" value="InterPro"/>
</dbReference>
<dbReference type="InterPro" id="IPR036388">
    <property type="entry name" value="WH-like_DNA-bd_sf"/>
</dbReference>
<dbReference type="Gene3D" id="3.40.190.10">
    <property type="entry name" value="Periplasmic binding protein-like II"/>
    <property type="match status" value="2"/>
</dbReference>
<dbReference type="SUPFAM" id="SSF53850">
    <property type="entry name" value="Periplasmic binding protein-like II"/>
    <property type="match status" value="1"/>
</dbReference>
<name>A0A193FXT5_9BORD</name>
<feature type="domain" description="HTH lysR-type" evidence="5">
    <location>
        <begin position="5"/>
        <end position="62"/>
    </location>
</feature>
<evidence type="ECO:0000313" key="9">
    <source>
        <dbReference type="Proteomes" id="UP000092213"/>
    </source>
</evidence>
<dbReference type="AlphaFoldDB" id="A0A193FXT5"/>
<dbReference type="PROSITE" id="PS50931">
    <property type="entry name" value="HTH_LYSR"/>
    <property type="match status" value="1"/>
</dbReference>
<dbReference type="InterPro" id="IPR036390">
    <property type="entry name" value="WH_DNA-bd_sf"/>
</dbReference>
<dbReference type="Proteomes" id="UP000092213">
    <property type="component" value="Chromosome"/>
</dbReference>
<evidence type="ECO:0000313" key="8">
    <source>
        <dbReference type="Proteomes" id="UP000091897"/>
    </source>
</evidence>
<dbReference type="Proteomes" id="UP000091897">
    <property type="component" value="Chromosome"/>
</dbReference>
<dbReference type="STRING" id="463025.BAU08_13285"/>
<organism evidence="7 9">
    <name type="scientific">Bordetella bronchialis</name>
    <dbReference type="NCBI Taxonomy" id="463025"/>
    <lineage>
        <taxon>Bacteria</taxon>
        <taxon>Pseudomonadati</taxon>
        <taxon>Pseudomonadota</taxon>
        <taxon>Betaproteobacteria</taxon>
        <taxon>Burkholderiales</taxon>
        <taxon>Alcaligenaceae</taxon>
        <taxon>Bordetella</taxon>
    </lineage>
</organism>
<dbReference type="PANTHER" id="PTHR30346">
    <property type="entry name" value="TRANSCRIPTIONAL DUAL REGULATOR HCAR-RELATED"/>
    <property type="match status" value="1"/>
</dbReference>
<keyword evidence="3" id="KW-0238">DNA-binding</keyword>